<accession>A0A2J7TJE5</accession>
<dbReference type="InterPro" id="IPR000711">
    <property type="entry name" value="ATPase_OSCP/dsu"/>
</dbReference>
<protein>
    <recommendedName>
        <fullName evidence="8">ATP synthase subunit delta</fullName>
    </recommendedName>
    <alternativeName>
        <fullName evidence="8">ATP synthase F(1) sector subunit delta</fullName>
    </alternativeName>
    <alternativeName>
        <fullName evidence="8">F-type ATPase subunit delta</fullName>
        <shortName evidence="8">F-ATPase subunit delta</shortName>
    </alternativeName>
</protein>
<keyword evidence="3 8" id="KW-0375">Hydrogen ion transport</keyword>
<organism evidence="9 10">
    <name type="scientific">Methylocella silvestris</name>
    <dbReference type="NCBI Taxonomy" id="199596"/>
    <lineage>
        <taxon>Bacteria</taxon>
        <taxon>Pseudomonadati</taxon>
        <taxon>Pseudomonadota</taxon>
        <taxon>Alphaproteobacteria</taxon>
        <taxon>Hyphomicrobiales</taxon>
        <taxon>Beijerinckiaceae</taxon>
        <taxon>Methylocella</taxon>
    </lineage>
</organism>
<comment type="caution">
    <text evidence="9">The sequence shown here is derived from an EMBL/GenBank/DDBJ whole genome shotgun (WGS) entry which is preliminary data.</text>
</comment>
<dbReference type="GO" id="GO:0045259">
    <property type="term" value="C:proton-transporting ATP synthase complex"/>
    <property type="evidence" value="ECO:0007669"/>
    <property type="project" value="UniProtKB-KW"/>
</dbReference>
<dbReference type="RefSeq" id="WP_102842849.1">
    <property type="nucleotide sequence ID" value="NZ_PDZR01000004.1"/>
</dbReference>
<evidence type="ECO:0000256" key="8">
    <source>
        <dbReference type="HAMAP-Rule" id="MF_01416"/>
    </source>
</evidence>
<dbReference type="NCBIfam" id="TIGR01145">
    <property type="entry name" value="ATP_synt_delta"/>
    <property type="match status" value="1"/>
</dbReference>
<keyword evidence="5 8" id="KW-0472">Membrane</keyword>
<gene>
    <name evidence="8" type="primary">atpH</name>
    <name evidence="9" type="ORF">CR492_06105</name>
</gene>
<comment type="function">
    <text evidence="8">F(1)F(0) ATP synthase produces ATP from ADP in the presence of a proton or sodium gradient. F-type ATPases consist of two structural domains, F(1) containing the extramembraneous catalytic core and F(0) containing the membrane proton channel, linked together by a central stalk and a peripheral stalk. During catalysis, ATP synthesis in the catalytic domain of F(1) is coupled via a rotary mechanism of the central stalk subunits to proton translocation.</text>
</comment>
<evidence type="ECO:0000256" key="2">
    <source>
        <dbReference type="ARBA" id="ARBA00022448"/>
    </source>
</evidence>
<dbReference type="AlphaFoldDB" id="A0A2J7TJE5"/>
<dbReference type="Gene3D" id="1.10.520.20">
    <property type="entry name" value="N-terminal domain of the delta subunit of the F1F0-ATP synthase"/>
    <property type="match status" value="1"/>
</dbReference>
<sequence length="188" mass="20082">MAKQETLVSGMAGRYAQALFALAQERGATEGVANDLATFASMLDESEDLRNFVRSPVFSAEQQSQALNALLERAGLGGTTTSQFLNLVAAKRRLFAVADMIRDFNVLHDHAVGLSRAAVTVAEPLKDEHVAALKDALAAVAGSQRVEMSVKVDPSIIGGIIVQLGSRMVDNSLKTKLNSIRARMKEVG</sequence>
<evidence type="ECO:0000256" key="3">
    <source>
        <dbReference type="ARBA" id="ARBA00022781"/>
    </source>
</evidence>
<comment type="subcellular location">
    <subcellularLocation>
        <location evidence="8">Cell membrane</location>
        <topology evidence="8">Peripheral membrane protein</topology>
    </subcellularLocation>
    <subcellularLocation>
        <location evidence="1">Membrane</location>
    </subcellularLocation>
</comment>
<keyword evidence="7 8" id="KW-0066">ATP synthesis</keyword>
<evidence type="ECO:0000313" key="10">
    <source>
        <dbReference type="Proteomes" id="UP000236286"/>
    </source>
</evidence>
<dbReference type="InterPro" id="IPR026015">
    <property type="entry name" value="ATP_synth_OSCP/delta_N_sf"/>
</dbReference>
<evidence type="ECO:0000256" key="4">
    <source>
        <dbReference type="ARBA" id="ARBA00023065"/>
    </source>
</evidence>
<name>A0A2J7TJE5_METSI</name>
<dbReference type="GO" id="GO:0046933">
    <property type="term" value="F:proton-transporting ATP synthase activity, rotational mechanism"/>
    <property type="evidence" value="ECO:0007669"/>
    <property type="project" value="UniProtKB-UniRule"/>
</dbReference>
<dbReference type="HAMAP" id="MF_01416">
    <property type="entry name" value="ATP_synth_delta_bact"/>
    <property type="match status" value="1"/>
</dbReference>
<evidence type="ECO:0000313" key="9">
    <source>
        <dbReference type="EMBL" id="PNG26885.1"/>
    </source>
</evidence>
<evidence type="ECO:0000256" key="5">
    <source>
        <dbReference type="ARBA" id="ARBA00023136"/>
    </source>
</evidence>
<dbReference type="OrthoDB" id="9796185at2"/>
<dbReference type="Pfam" id="PF00213">
    <property type="entry name" value="OSCP"/>
    <property type="match status" value="1"/>
</dbReference>
<comment type="similarity">
    <text evidence="8">Belongs to the ATPase delta chain family.</text>
</comment>
<proteinExistence type="inferred from homology"/>
<comment type="function">
    <text evidence="8">This protein is part of the stalk that links CF(0) to CF(1). It either transmits conformational changes from CF(0) to CF(1) or is implicated in proton conduction.</text>
</comment>
<dbReference type="PANTHER" id="PTHR11910">
    <property type="entry name" value="ATP SYNTHASE DELTA CHAIN"/>
    <property type="match status" value="1"/>
</dbReference>
<reference evidence="9 10" key="1">
    <citation type="submission" date="2017-10" db="EMBL/GenBank/DDBJ databases">
        <title>Genome announcement of Methylocella silvestris TVC from permafrost.</title>
        <authorList>
            <person name="Wang J."/>
            <person name="Geng K."/>
            <person name="Ul-Haque F."/>
            <person name="Crombie A.T."/>
            <person name="Street L.E."/>
            <person name="Wookey P.A."/>
            <person name="Murrell J.C."/>
            <person name="Pratscher J."/>
        </authorList>
    </citation>
    <scope>NUCLEOTIDE SEQUENCE [LARGE SCALE GENOMIC DNA]</scope>
    <source>
        <strain evidence="9 10">TVC</strain>
    </source>
</reference>
<dbReference type="NCBIfam" id="NF004406">
    <property type="entry name" value="PRK05758.3-2"/>
    <property type="match status" value="1"/>
</dbReference>
<evidence type="ECO:0000256" key="6">
    <source>
        <dbReference type="ARBA" id="ARBA00023196"/>
    </source>
</evidence>
<dbReference type="InterPro" id="IPR020781">
    <property type="entry name" value="ATPase_OSCP/d_CS"/>
</dbReference>
<dbReference type="EMBL" id="PDZR01000004">
    <property type="protein sequence ID" value="PNG26885.1"/>
    <property type="molecule type" value="Genomic_DNA"/>
</dbReference>
<evidence type="ECO:0000256" key="7">
    <source>
        <dbReference type="ARBA" id="ARBA00023310"/>
    </source>
</evidence>
<keyword evidence="8" id="KW-1003">Cell membrane</keyword>
<keyword evidence="2 8" id="KW-0813">Transport</keyword>
<dbReference type="SUPFAM" id="SSF47928">
    <property type="entry name" value="N-terminal domain of the delta subunit of the F1F0-ATP synthase"/>
    <property type="match status" value="1"/>
</dbReference>
<evidence type="ECO:0000256" key="1">
    <source>
        <dbReference type="ARBA" id="ARBA00004370"/>
    </source>
</evidence>
<dbReference type="PROSITE" id="PS00389">
    <property type="entry name" value="ATPASE_DELTA"/>
    <property type="match status" value="1"/>
</dbReference>
<dbReference type="GO" id="GO:0005886">
    <property type="term" value="C:plasma membrane"/>
    <property type="evidence" value="ECO:0007669"/>
    <property type="project" value="UniProtKB-SubCell"/>
</dbReference>
<dbReference type="Proteomes" id="UP000236286">
    <property type="component" value="Unassembled WGS sequence"/>
</dbReference>
<keyword evidence="6 8" id="KW-0139">CF(1)</keyword>
<dbReference type="PRINTS" id="PR00125">
    <property type="entry name" value="ATPASEDELTA"/>
</dbReference>
<keyword evidence="4 8" id="KW-0406">Ion transport</keyword>